<dbReference type="GO" id="GO:0005634">
    <property type="term" value="C:nucleus"/>
    <property type="evidence" value="ECO:0007669"/>
    <property type="project" value="TreeGrafter"/>
</dbReference>
<keyword evidence="3" id="KW-1185">Reference proteome</keyword>
<dbReference type="EMBL" id="JAABOA010002551">
    <property type="protein sequence ID" value="KAF9579713.1"/>
    <property type="molecule type" value="Genomic_DNA"/>
</dbReference>
<dbReference type="Proteomes" id="UP000780801">
    <property type="component" value="Unassembled WGS sequence"/>
</dbReference>
<dbReference type="PANTHER" id="PTHR21357">
    <property type="entry name" value="FAM172 FAMILY PROTEIN HOMOLOG CG10038"/>
    <property type="match status" value="1"/>
</dbReference>
<dbReference type="GO" id="GO:0035197">
    <property type="term" value="F:siRNA binding"/>
    <property type="evidence" value="ECO:0007669"/>
    <property type="project" value="TreeGrafter"/>
</dbReference>
<organism evidence="2 3">
    <name type="scientific">Lunasporangiospora selenospora</name>
    <dbReference type="NCBI Taxonomy" id="979761"/>
    <lineage>
        <taxon>Eukaryota</taxon>
        <taxon>Fungi</taxon>
        <taxon>Fungi incertae sedis</taxon>
        <taxon>Mucoromycota</taxon>
        <taxon>Mortierellomycotina</taxon>
        <taxon>Mortierellomycetes</taxon>
        <taxon>Mortierellales</taxon>
        <taxon>Mortierellaceae</taxon>
        <taxon>Lunasporangiospora</taxon>
    </lineage>
</organism>
<gene>
    <name evidence="2" type="ORF">BGW38_003918</name>
</gene>
<protein>
    <recommendedName>
        <fullName evidence="1">Arb2 domain-containing protein</fullName>
    </recommendedName>
</protein>
<evidence type="ECO:0000313" key="2">
    <source>
        <dbReference type="EMBL" id="KAF9579713.1"/>
    </source>
</evidence>
<sequence length="359" mass="40679">MYRKRVLKPAITTFGKTLEELGYSISEDSFLVDAQGKRYEFDLASKQRAYQEAHGRALYDALLLKVKERLKSEYGLVEQTVPLGIDETDKKSPRATILLSSDVKECKRVLIIVQGISEALGSWSRRLITNYSVEKGSMLDVVDRARKAGFGVVLLNPNAHYWEDGKAVINYPIKGVPTVVPYLENPEQHVDYVFRHFVQEFASRELYFIAHKFGTHFLMETLAGQFDAFKDRVSAMAIVDGLQSIDACENPDFKKWWSLNAAGFVPSEDGKGTVDYRPTLGCNCVLMGTEQPDMCVPESTDMIFKFFETRKTRGNVFEEYREKHAEYHEDDPTTVLLTFEASNDDEDDEAVQGAGQSGW</sequence>
<evidence type="ECO:0000259" key="1">
    <source>
        <dbReference type="Pfam" id="PF22749"/>
    </source>
</evidence>
<dbReference type="InterPro" id="IPR053858">
    <property type="entry name" value="Arb2_dom"/>
</dbReference>
<dbReference type="OrthoDB" id="421951at2759"/>
<dbReference type="PANTHER" id="PTHR21357:SF4">
    <property type="entry name" value="FAM172 FAMILY PROTEIN HOMOLOG CG10038"/>
    <property type="match status" value="1"/>
</dbReference>
<comment type="caution">
    <text evidence="2">The sequence shown here is derived from an EMBL/GenBank/DDBJ whole genome shotgun (WGS) entry which is preliminary data.</text>
</comment>
<dbReference type="AlphaFoldDB" id="A0A9P6KCD2"/>
<name>A0A9P6KCD2_9FUNG</name>
<dbReference type="Pfam" id="PF22749">
    <property type="entry name" value="Arb2"/>
    <property type="match status" value="1"/>
</dbReference>
<accession>A0A9P6KCD2</accession>
<feature type="domain" description="Arb2" evidence="1">
    <location>
        <begin position="14"/>
        <end position="269"/>
    </location>
</feature>
<dbReference type="GO" id="GO:0031048">
    <property type="term" value="P:regulatory ncRNA-mediated heterochromatin formation"/>
    <property type="evidence" value="ECO:0007669"/>
    <property type="project" value="TreeGrafter"/>
</dbReference>
<reference evidence="2" key="1">
    <citation type="journal article" date="2020" name="Fungal Divers.">
        <title>Resolving the Mortierellaceae phylogeny through synthesis of multi-gene phylogenetics and phylogenomics.</title>
        <authorList>
            <person name="Vandepol N."/>
            <person name="Liber J."/>
            <person name="Desiro A."/>
            <person name="Na H."/>
            <person name="Kennedy M."/>
            <person name="Barry K."/>
            <person name="Grigoriev I.V."/>
            <person name="Miller A.N."/>
            <person name="O'Donnell K."/>
            <person name="Stajich J.E."/>
            <person name="Bonito G."/>
        </authorList>
    </citation>
    <scope>NUCLEOTIDE SEQUENCE</scope>
    <source>
        <strain evidence="2">KOD1015</strain>
    </source>
</reference>
<proteinExistence type="predicted"/>
<evidence type="ECO:0000313" key="3">
    <source>
        <dbReference type="Proteomes" id="UP000780801"/>
    </source>
</evidence>
<dbReference type="InterPro" id="IPR048263">
    <property type="entry name" value="Arb2"/>
</dbReference>